<dbReference type="PANTHER" id="PTHR33048:SF160">
    <property type="entry name" value="SAT4 FAMILY MEMBRANE PROTEIN"/>
    <property type="match status" value="1"/>
</dbReference>
<dbReference type="PANTHER" id="PTHR33048">
    <property type="entry name" value="PTH11-LIKE INTEGRAL MEMBRANE PROTEIN (AFU_ORTHOLOGUE AFUA_5G11245)"/>
    <property type="match status" value="1"/>
</dbReference>
<keyword evidence="3 6" id="KW-1133">Transmembrane helix</keyword>
<evidence type="ECO:0000259" key="7">
    <source>
        <dbReference type="Pfam" id="PF20684"/>
    </source>
</evidence>
<evidence type="ECO:0000313" key="9">
    <source>
        <dbReference type="Proteomes" id="UP000593566"/>
    </source>
</evidence>
<organism evidence="8 9">
    <name type="scientific">Letharia lupina</name>
    <dbReference type="NCBI Taxonomy" id="560253"/>
    <lineage>
        <taxon>Eukaryota</taxon>
        <taxon>Fungi</taxon>
        <taxon>Dikarya</taxon>
        <taxon>Ascomycota</taxon>
        <taxon>Pezizomycotina</taxon>
        <taxon>Lecanoromycetes</taxon>
        <taxon>OSLEUM clade</taxon>
        <taxon>Lecanoromycetidae</taxon>
        <taxon>Lecanorales</taxon>
        <taxon>Lecanorineae</taxon>
        <taxon>Parmeliaceae</taxon>
        <taxon>Letharia</taxon>
    </lineage>
</organism>
<dbReference type="AlphaFoldDB" id="A0A8H6KYC3"/>
<dbReference type="Pfam" id="PF20684">
    <property type="entry name" value="Fung_rhodopsin"/>
    <property type="match status" value="1"/>
</dbReference>
<feature type="transmembrane region" description="Helical" evidence="6">
    <location>
        <begin position="304"/>
        <end position="322"/>
    </location>
</feature>
<dbReference type="Proteomes" id="UP000593566">
    <property type="component" value="Unassembled WGS sequence"/>
</dbReference>
<comment type="similarity">
    <text evidence="5">Belongs to the SAT4 family.</text>
</comment>
<feature type="transmembrane region" description="Helical" evidence="6">
    <location>
        <begin position="466"/>
        <end position="487"/>
    </location>
</feature>
<evidence type="ECO:0000256" key="1">
    <source>
        <dbReference type="ARBA" id="ARBA00004141"/>
    </source>
</evidence>
<evidence type="ECO:0000256" key="2">
    <source>
        <dbReference type="ARBA" id="ARBA00022692"/>
    </source>
</evidence>
<protein>
    <recommendedName>
        <fullName evidence="7">Rhodopsin domain-containing protein</fullName>
    </recommendedName>
</protein>
<feature type="domain" description="Rhodopsin" evidence="7">
    <location>
        <begin position="249"/>
        <end position="488"/>
    </location>
</feature>
<feature type="transmembrane region" description="Helical" evidence="6">
    <location>
        <begin position="342"/>
        <end position="369"/>
    </location>
</feature>
<sequence length="597" mass="66612">MAIIQSLPGLRHLRLHTDYGLALEDYDLLKNWFTSPYCTSYVESREKIANLTLTSVEVVVKNPACTERKNRYENQWLKGERREWKMKEMYRKEWKLNGDQELSGCQCPPPPIDLVQALQTKLIESTAIMRLPIGMSKPVKHQLATFSSPVTLDDMVGSISGESCAIVTVVSQFRLSTFDMSLLSSVGKLDYIPNRAMANLAEIDPPMTPTFNPPPGQQPNFTDSPSSQHRLVATGVLCLAFAIVFICARTFVKTYIIKKTQIEDYALIFAGLAFAAFVGVAVTAGNAGRGRHLGDASNAEAMRVVMLSNIVEILYGPAVFPAKLCVLMQMLRIFRGTKKDAVYWAILILVWSNFVFYVTVTFCFIFACVPRAQLSNPMLLGTCVTTMDPYILATSAINIASDFSILFLPVFAVWKLQIALKRKMTISAVFGTGLFACISSIIRLVYSVHLTLATDRTRATEPVFMWAFAEFTTVILAGAIPTIPRLIQWLRGHKDSPPYVQAYQKPSKPSYVTISNGLADVEAEYPGRGMNIVKATRKSYIPPEKDVERMSWGYEAEAELDIFGKGPSAQQKSGWEAREEMDDGLLRPVKMQTCYIP</sequence>
<feature type="transmembrane region" description="Helical" evidence="6">
    <location>
        <begin position="231"/>
        <end position="252"/>
    </location>
</feature>
<evidence type="ECO:0000256" key="6">
    <source>
        <dbReference type="SAM" id="Phobius"/>
    </source>
</evidence>
<dbReference type="InterPro" id="IPR049326">
    <property type="entry name" value="Rhodopsin_dom_fungi"/>
</dbReference>
<dbReference type="InterPro" id="IPR052337">
    <property type="entry name" value="SAT4-like"/>
</dbReference>
<keyword evidence="9" id="KW-1185">Reference proteome</keyword>
<reference evidence="8 9" key="1">
    <citation type="journal article" date="2020" name="Genomics">
        <title>Complete, high-quality genomes from long-read metagenomic sequencing of two wolf lichen thalli reveals enigmatic genome architecture.</title>
        <authorList>
            <person name="McKenzie S.K."/>
            <person name="Walston R.F."/>
            <person name="Allen J.L."/>
        </authorList>
    </citation>
    <scope>NUCLEOTIDE SEQUENCE [LARGE SCALE GENOMIC DNA]</scope>
    <source>
        <strain evidence="8">WasteWater1</strain>
    </source>
</reference>
<dbReference type="GO" id="GO:0016020">
    <property type="term" value="C:membrane"/>
    <property type="evidence" value="ECO:0007669"/>
    <property type="project" value="UniProtKB-SubCell"/>
</dbReference>
<feature type="transmembrane region" description="Helical" evidence="6">
    <location>
        <begin position="389"/>
        <end position="414"/>
    </location>
</feature>
<gene>
    <name evidence="8" type="ORF">HO133_007165</name>
</gene>
<keyword evidence="4 6" id="KW-0472">Membrane</keyword>
<proteinExistence type="inferred from homology"/>
<name>A0A8H6KYC3_9LECA</name>
<dbReference type="GeneID" id="59335565"/>
<evidence type="ECO:0000256" key="5">
    <source>
        <dbReference type="ARBA" id="ARBA00038359"/>
    </source>
</evidence>
<evidence type="ECO:0000313" key="8">
    <source>
        <dbReference type="EMBL" id="KAF6229051.1"/>
    </source>
</evidence>
<feature type="transmembrane region" description="Helical" evidence="6">
    <location>
        <begin position="264"/>
        <end position="284"/>
    </location>
</feature>
<dbReference type="RefSeq" id="XP_037156693.1">
    <property type="nucleotide sequence ID" value="XM_037298058.1"/>
</dbReference>
<keyword evidence="2 6" id="KW-0812">Transmembrane</keyword>
<comment type="caution">
    <text evidence="8">The sequence shown here is derived from an EMBL/GenBank/DDBJ whole genome shotgun (WGS) entry which is preliminary data.</text>
</comment>
<dbReference type="EMBL" id="JACCJB010000003">
    <property type="protein sequence ID" value="KAF6229051.1"/>
    <property type="molecule type" value="Genomic_DNA"/>
</dbReference>
<accession>A0A8H6KYC3</accession>
<feature type="transmembrane region" description="Helical" evidence="6">
    <location>
        <begin position="426"/>
        <end position="446"/>
    </location>
</feature>
<evidence type="ECO:0000256" key="3">
    <source>
        <dbReference type="ARBA" id="ARBA00022989"/>
    </source>
</evidence>
<comment type="subcellular location">
    <subcellularLocation>
        <location evidence="1">Membrane</location>
        <topology evidence="1">Multi-pass membrane protein</topology>
    </subcellularLocation>
</comment>
<evidence type="ECO:0000256" key="4">
    <source>
        <dbReference type="ARBA" id="ARBA00023136"/>
    </source>
</evidence>